<dbReference type="RefSeq" id="WP_127190518.1">
    <property type="nucleotide sequence ID" value="NZ_RZNY01000002.1"/>
</dbReference>
<keyword evidence="2" id="KW-0560">Oxidoreductase</keyword>
<dbReference type="GO" id="GO:0051213">
    <property type="term" value="F:dioxygenase activity"/>
    <property type="evidence" value="ECO:0007669"/>
    <property type="project" value="UniProtKB-KW"/>
</dbReference>
<reference evidence="2 3" key="1">
    <citation type="submission" date="2018-12" db="EMBL/GenBank/DDBJ databases">
        <authorList>
            <person name="Sun L."/>
            <person name="Chen Z."/>
        </authorList>
    </citation>
    <scope>NUCLEOTIDE SEQUENCE [LARGE SCALE GENOMIC DNA]</scope>
    <source>
        <strain evidence="2 3">DSM 15890</strain>
    </source>
</reference>
<dbReference type="PROSITE" id="PS51819">
    <property type="entry name" value="VOC"/>
    <property type="match status" value="1"/>
</dbReference>
<feature type="domain" description="VOC" evidence="1">
    <location>
        <begin position="2"/>
        <end position="116"/>
    </location>
</feature>
<protein>
    <submittedName>
        <fullName evidence="2">Ring-cleaving dioxygenase</fullName>
    </submittedName>
</protein>
<comment type="caution">
    <text evidence="2">The sequence shown here is derived from an EMBL/GenBank/DDBJ whole genome shotgun (WGS) entry which is preliminary data.</text>
</comment>
<evidence type="ECO:0000259" key="1">
    <source>
        <dbReference type="PROSITE" id="PS51819"/>
    </source>
</evidence>
<proteinExistence type="predicted"/>
<organism evidence="2 3">
    <name type="scientific">Paenibacillus anaericanus</name>
    <dbReference type="NCBI Taxonomy" id="170367"/>
    <lineage>
        <taxon>Bacteria</taxon>
        <taxon>Bacillati</taxon>
        <taxon>Bacillota</taxon>
        <taxon>Bacilli</taxon>
        <taxon>Bacillales</taxon>
        <taxon>Paenibacillaceae</taxon>
        <taxon>Paenibacillus</taxon>
    </lineage>
</organism>
<gene>
    <name evidence="2" type="ORF">EJP82_02870</name>
</gene>
<dbReference type="InterPro" id="IPR029068">
    <property type="entry name" value="Glyas_Bleomycin-R_OHBP_Dase"/>
</dbReference>
<dbReference type="Gene3D" id="3.10.180.10">
    <property type="entry name" value="2,3-Dihydroxybiphenyl 1,2-Dioxygenase, domain 1"/>
    <property type="match status" value="1"/>
</dbReference>
<evidence type="ECO:0000313" key="2">
    <source>
        <dbReference type="EMBL" id="RUT48099.1"/>
    </source>
</evidence>
<dbReference type="OrthoDB" id="2703022at2"/>
<evidence type="ECO:0000313" key="3">
    <source>
        <dbReference type="Proteomes" id="UP000279446"/>
    </source>
</evidence>
<dbReference type="EMBL" id="RZNY01000002">
    <property type="protein sequence ID" value="RUT48099.1"/>
    <property type="molecule type" value="Genomic_DNA"/>
</dbReference>
<keyword evidence="2" id="KW-0223">Dioxygenase</keyword>
<keyword evidence="3" id="KW-1185">Reference proteome</keyword>
<dbReference type="SUPFAM" id="SSF54593">
    <property type="entry name" value="Glyoxalase/Bleomycin resistance protein/Dihydroxybiphenyl dioxygenase"/>
    <property type="match status" value="1"/>
</dbReference>
<sequence length="221" mass="25247">MIIENITLLTSQLQDLKLFYTNTLECTLVEDDSEYFTIKIGSTNLTFKLTNQYDEPFYHLAINIPENMFREVKEWVSTKVPLIKEDGADEVFFDSWNADSIYCEDPSGNIVEFIARHNLGNSTTHSFSAKDFICISEVGIVADEVTPLARKLNDMGIPHWREGSEGFAPLGDEHGLLIVVRKDREWYFSNHKKARLFPVELSIKDIGTIRFAEGDVIQSDD</sequence>
<dbReference type="InterPro" id="IPR037523">
    <property type="entry name" value="VOC_core"/>
</dbReference>
<dbReference type="Proteomes" id="UP000279446">
    <property type="component" value="Unassembled WGS sequence"/>
</dbReference>
<accession>A0A3S1ELH3</accession>
<dbReference type="AlphaFoldDB" id="A0A3S1ELH3"/>
<name>A0A3S1ELH3_9BACL</name>